<dbReference type="InterPro" id="IPR035984">
    <property type="entry name" value="Acyl-CoA-binding_sf"/>
</dbReference>
<evidence type="ECO:0000256" key="4">
    <source>
        <dbReference type="ARBA" id="ARBA00022989"/>
    </source>
</evidence>
<evidence type="ECO:0000313" key="12">
    <source>
        <dbReference type="Proteomes" id="UP000694383"/>
    </source>
</evidence>
<dbReference type="GeneTree" id="ENSGT00940000156350"/>
<dbReference type="SUPFAM" id="SSF47027">
    <property type="entry name" value="Acyl-CoA binding protein"/>
    <property type="match status" value="1"/>
</dbReference>
<dbReference type="PRINTS" id="PR00689">
    <property type="entry name" value="ACOABINDINGP"/>
</dbReference>
<evidence type="ECO:0000256" key="5">
    <source>
        <dbReference type="ARBA" id="ARBA00023054"/>
    </source>
</evidence>
<feature type="domain" description="ACB" evidence="10">
    <location>
        <begin position="19"/>
        <end position="109"/>
    </location>
</feature>
<proteinExistence type="predicted"/>
<dbReference type="GO" id="GO:0006631">
    <property type="term" value="P:fatty acid metabolic process"/>
    <property type="evidence" value="ECO:0007669"/>
    <property type="project" value="TreeGrafter"/>
</dbReference>
<keyword evidence="5" id="KW-0175">Coiled coil</keyword>
<dbReference type="InterPro" id="IPR000582">
    <property type="entry name" value="Acyl-CoA-binding_protein"/>
</dbReference>
<feature type="region of interest" description="Disordered" evidence="8">
    <location>
        <begin position="142"/>
        <end position="170"/>
    </location>
</feature>
<reference evidence="11" key="2">
    <citation type="submission" date="2025-09" db="UniProtKB">
        <authorList>
            <consortium name="Ensembl"/>
        </authorList>
    </citation>
    <scope>IDENTIFICATION</scope>
</reference>
<evidence type="ECO:0000256" key="9">
    <source>
        <dbReference type="SAM" id="Phobius"/>
    </source>
</evidence>
<evidence type="ECO:0000256" key="8">
    <source>
        <dbReference type="SAM" id="MobiDB-lite"/>
    </source>
</evidence>
<feature type="transmembrane region" description="Helical" evidence="9">
    <location>
        <begin position="324"/>
        <end position="348"/>
    </location>
</feature>
<dbReference type="Ensembl" id="ENSOSIT00000029854.1">
    <property type="protein sequence ID" value="ENSOSIP00000028324.1"/>
    <property type="gene ID" value="ENSOSIG00000014752.1"/>
</dbReference>
<evidence type="ECO:0000256" key="1">
    <source>
        <dbReference type="ARBA" id="ARBA00004167"/>
    </source>
</evidence>
<dbReference type="PROSITE" id="PS00880">
    <property type="entry name" value="ACB_1"/>
    <property type="match status" value="1"/>
</dbReference>
<dbReference type="GO" id="GO:0000062">
    <property type="term" value="F:fatty-acyl-CoA binding"/>
    <property type="evidence" value="ECO:0007669"/>
    <property type="project" value="InterPro"/>
</dbReference>
<evidence type="ECO:0000256" key="3">
    <source>
        <dbReference type="ARBA" id="ARBA00022692"/>
    </source>
</evidence>
<dbReference type="Proteomes" id="UP000694383">
    <property type="component" value="Unplaced"/>
</dbReference>
<accession>A0A8C7YGA7</accession>
<keyword evidence="7 9" id="KW-0472">Membrane</keyword>
<dbReference type="GO" id="GO:0016020">
    <property type="term" value="C:membrane"/>
    <property type="evidence" value="ECO:0007669"/>
    <property type="project" value="UniProtKB-SubCell"/>
</dbReference>
<keyword evidence="3 9" id="KW-0812">Transmembrane</keyword>
<keyword evidence="2" id="KW-0813">Transport</keyword>
<dbReference type="InterPro" id="IPR022408">
    <property type="entry name" value="Acyl-CoA-binding_prot_CS"/>
</dbReference>
<dbReference type="FunFam" id="1.20.80.10:FF:000010">
    <property type="entry name" value="Acyl-CoA-binding domain-containing protein 5"/>
    <property type="match status" value="1"/>
</dbReference>
<dbReference type="PROSITE" id="PS51228">
    <property type="entry name" value="ACB_2"/>
    <property type="match status" value="1"/>
</dbReference>
<name>A0A8C7YGA7_9TELE</name>
<organism evidence="11 12">
    <name type="scientific">Oryzias sinensis</name>
    <name type="common">Chinese medaka</name>
    <dbReference type="NCBI Taxonomy" id="183150"/>
    <lineage>
        <taxon>Eukaryota</taxon>
        <taxon>Metazoa</taxon>
        <taxon>Chordata</taxon>
        <taxon>Craniata</taxon>
        <taxon>Vertebrata</taxon>
        <taxon>Euteleostomi</taxon>
        <taxon>Actinopterygii</taxon>
        <taxon>Neopterygii</taxon>
        <taxon>Teleostei</taxon>
        <taxon>Neoteleostei</taxon>
        <taxon>Acanthomorphata</taxon>
        <taxon>Ovalentaria</taxon>
        <taxon>Atherinomorphae</taxon>
        <taxon>Beloniformes</taxon>
        <taxon>Adrianichthyidae</taxon>
        <taxon>Oryziinae</taxon>
        <taxon>Oryzias</taxon>
    </lineage>
</organism>
<evidence type="ECO:0000256" key="7">
    <source>
        <dbReference type="ARBA" id="ARBA00023136"/>
    </source>
</evidence>
<keyword evidence="6" id="KW-0446">Lipid-binding</keyword>
<keyword evidence="12" id="KW-1185">Reference proteome</keyword>
<dbReference type="InterPro" id="IPR014352">
    <property type="entry name" value="FERM/acyl-CoA-bd_prot_sf"/>
</dbReference>
<evidence type="ECO:0000313" key="11">
    <source>
        <dbReference type="Ensembl" id="ENSOSIP00000028324.1"/>
    </source>
</evidence>
<evidence type="ECO:0000256" key="6">
    <source>
        <dbReference type="ARBA" id="ARBA00023121"/>
    </source>
</evidence>
<dbReference type="Pfam" id="PF00887">
    <property type="entry name" value="ACBP"/>
    <property type="match status" value="1"/>
</dbReference>
<evidence type="ECO:0000256" key="2">
    <source>
        <dbReference type="ARBA" id="ARBA00022448"/>
    </source>
</evidence>
<dbReference type="AlphaFoldDB" id="A0A8C7YGA7"/>
<keyword evidence="4 9" id="KW-1133">Transmembrane helix</keyword>
<sequence>MSSLVELSMVEQEEDEHSLERKFSAAVKVVESLPVEGSFQPSDDMMLMFYSYYKQATTGPCDSPRPIGFWDSSSKAKWDAWSSLGNMTKEEAMKNYIEAIQLILETIPISDEVSELVQKLGNFYSEVDGEEVEENALDSRPFTRPFADHQGHIGAASDRNHRSTDSDNEEFCDSMEHLAMEERLSSSRGQSPGSGAATVKPNDLWFESNTSLKGAEDEVLILFSPSKHSSSLSRREKALLSPMSLCKSRDAACCRELHPVRASREYFNEQIAGALLRLQRDMASALHRLHTLEELARSQSRSPSPRLKDFQLVTRNILFLRPSWWPLDISPLAAFLTVFWPLVSHWLIKLYFQRRRRQVSKSTLCCHQ</sequence>
<dbReference type="Gene3D" id="1.20.80.10">
    <property type="match status" value="1"/>
</dbReference>
<dbReference type="PANTHER" id="PTHR23310">
    <property type="entry name" value="ACYL-COA-BINDING PROTEIN, ACBP"/>
    <property type="match status" value="1"/>
</dbReference>
<dbReference type="PANTHER" id="PTHR23310:SF6">
    <property type="entry name" value="ACYL-COA-BINDING DOMAIN-CONTAINING PROTEIN 5"/>
    <property type="match status" value="1"/>
</dbReference>
<evidence type="ECO:0000259" key="10">
    <source>
        <dbReference type="PROSITE" id="PS51228"/>
    </source>
</evidence>
<comment type="subcellular location">
    <subcellularLocation>
        <location evidence="1">Membrane</location>
        <topology evidence="1">Single-pass membrane protein</topology>
    </subcellularLocation>
</comment>
<dbReference type="GO" id="GO:0005777">
    <property type="term" value="C:peroxisome"/>
    <property type="evidence" value="ECO:0007669"/>
    <property type="project" value="TreeGrafter"/>
</dbReference>
<protein>
    <submittedName>
        <fullName evidence="11">Acyl-CoA binding domain containing 5b</fullName>
    </submittedName>
</protein>
<reference evidence="11" key="1">
    <citation type="submission" date="2025-08" db="UniProtKB">
        <authorList>
            <consortium name="Ensembl"/>
        </authorList>
    </citation>
    <scope>IDENTIFICATION</scope>
</reference>